<dbReference type="InterPro" id="IPR034660">
    <property type="entry name" value="DinB/YfiT-like"/>
</dbReference>
<dbReference type="InterPro" id="IPR007061">
    <property type="entry name" value="MST-like"/>
</dbReference>
<dbReference type="SUPFAM" id="SSF109854">
    <property type="entry name" value="DinB/YfiT-like putative metalloenzymes"/>
    <property type="match status" value="1"/>
</dbReference>
<organism evidence="1 2">
    <name type="scientific">Lentzea roselyniae</name>
    <dbReference type="NCBI Taxonomy" id="531940"/>
    <lineage>
        <taxon>Bacteria</taxon>
        <taxon>Bacillati</taxon>
        <taxon>Actinomycetota</taxon>
        <taxon>Actinomycetes</taxon>
        <taxon>Pseudonocardiales</taxon>
        <taxon>Pseudonocardiaceae</taxon>
        <taxon>Lentzea</taxon>
    </lineage>
</organism>
<proteinExistence type="predicted"/>
<dbReference type="Pfam" id="PF04978">
    <property type="entry name" value="MST"/>
    <property type="match status" value="1"/>
</dbReference>
<comment type="caution">
    <text evidence="1">The sequence shown here is derived from an EMBL/GenBank/DDBJ whole genome shotgun (WGS) entry which is preliminary data.</text>
</comment>
<keyword evidence="2" id="KW-1185">Reference proteome</keyword>
<protein>
    <submittedName>
        <fullName evidence="1">DinB family protein</fullName>
    </submittedName>
</protein>
<dbReference type="EMBL" id="BAABBE010000019">
    <property type="protein sequence ID" value="GAA3665654.1"/>
    <property type="molecule type" value="Genomic_DNA"/>
</dbReference>
<dbReference type="Gene3D" id="1.20.120.450">
    <property type="entry name" value="dinb family like domain"/>
    <property type="match status" value="1"/>
</dbReference>
<sequence>MLRMTSEHDELLHMLNEQRRMLRITMRGLTAADAVKRTTVSELTLGGVLKHLTRGELGYTHILTEQPGMPDGILDTGQYVWDGDSFEELLAAYAEAGRATDAAVRAADLDKLVPMPPAPWDPNPEPWTIRRIVLRVFQETAHHSGHADIIREALDGASTTAQLFSD</sequence>
<evidence type="ECO:0000313" key="1">
    <source>
        <dbReference type="EMBL" id="GAA3665654.1"/>
    </source>
</evidence>
<evidence type="ECO:0000313" key="2">
    <source>
        <dbReference type="Proteomes" id="UP001500711"/>
    </source>
</evidence>
<dbReference type="Proteomes" id="UP001500711">
    <property type="component" value="Unassembled WGS sequence"/>
</dbReference>
<name>A0ABP7BNC2_9PSEU</name>
<reference evidence="2" key="1">
    <citation type="journal article" date="2019" name="Int. J. Syst. Evol. Microbiol.">
        <title>The Global Catalogue of Microorganisms (GCM) 10K type strain sequencing project: providing services to taxonomists for standard genome sequencing and annotation.</title>
        <authorList>
            <consortium name="The Broad Institute Genomics Platform"/>
            <consortium name="The Broad Institute Genome Sequencing Center for Infectious Disease"/>
            <person name="Wu L."/>
            <person name="Ma J."/>
        </authorList>
    </citation>
    <scope>NUCLEOTIDE SEQUENCE [LARGE SCALE GENOMIC DNA]</scope>
    <source>
        <strain evidence="2">JCM 17494</strain>
    </source>
</reference>
<accession>A0ABP7BNC2</accession>
<gene>
    <name evidence="1" type="ORF">GCM10022267_59990</name>
</gene>